<sequence>MGRVPEAGGDQFYVTHCAVADSVRNDPGYTVRAASVTDPAALDAAFQYPPYELPLELWRDPPAPEFAPRRLARTKVPRGGRVWAVHSAYLAKDTVGRDRSYFSHLLLLPAAEPAEVLRSWGSEEWVTSYPPAESKALPRNAGLPPGELVNDDALAAFLNDGASGPTELSRTVCPSRLRASAPERRALFARMLRAMLLLAEEEDAARRRLFVHAEPGLVALLLYGAVRLLPPAVTDDLTFSTFEPHQRNLRDYKLAEVVGTYTGSPERGLEPDLGTTRGIALDTFAPARSSPELRAPDGGDAGTGLAALVELAAAGEWGLLPAVRQAVGPDPSGLPRAGAALARTRRLARTDAGTASVGDLLALQADPLAREELAARVTRVWAVVKEPALARPDVRAAFRELIARPEHARELWEDAIAALLRDDLRRWGACWSALRESVGADEARRLLDKLVGREKNEAKLSRLPVAARSELRTACADVNQFPPRALLVPVTAGELEPLLHTQPDWAGYVAFVVLADDRFDWLAHVPPPDRDTMRTHAREYLLAAPPAAAAAYVRAAGPFLDTEPALLTTLFAPYTPAAAGLMDRLLAAGALEPGDWLKLCHIVEMLQGAWGDFLLENNRLAHLLVGFGGDGAGRDVWAGYLELLSPALLSPDLLGAASGDETVVIHRWERKVQAHLRLAAERLTASGARLVQALPPGGVARLFAANALVRWVNDPTAIPLDTPDEVPQACDTFGVERIDLVRVVYKQLGGADLALPDGADELAPVVELFRVCFPTDGTFNAARRVASEAVRLSDDGPTRARGALQAHLILACVPDMNLAALIESASQSTALDPLAVERLRRQISRPQKNASRSAFVPDREEQSSDDDEDDRHSKGRKKRHKKAKKSGCLGLVLFTVVFIVFLFAVSGP</sequence>
<reference evidence="5 6" key="1">
    <citation type="submission" date="2018-01" db="EMBL/GenBank/DDBJ databases">
        <title>G. obscuriglobus.</title>
        <authorList>
            <person name="Franke J."/>
            <person name="Blomberg W."/>
            <person name="Selmecki A."/>
        </authorList>
    </citation>
    <scope>NUCLEOTIDE SEQUENCE [LARGE SCALE GENOMIC DNA]</scope>
    <source>
        <strain evidence="5 6">DSM 5831</strain>
    </source>
</reference>
<dbReference type="Pfam" id="PF20013">
    <property type="entry name" value="GAP1-N2"/>
    <property type="match status" value="1"/>
</dbReference>
<evidence type="ECO:0000313" key="5">
    <source>
        <dbReference type="EMBL" id="AWM41174.1"/>
    </source>
</evidence>
<feature type="compositionally biased region" description="Basic residues" evidence="1">
    <location>
        <begin position="873"/>
        <end position="882"/>
    </location>
</feature>
<evidence type="ECO:0000313" key="6">
    <source>
        <dbReference type="Proteomes" id="UP000245802"/>
    </source>
</evidence>
<name>A0A2Z3HHA2_9BACT</name>
<feature type="domain" description="GTPase-associated protein 1 middle" evidence="4">
    <location>
        <begin position="182"/>
        <end position="250"/>
    </location>
</feature>
<dbReference type="Proteomes" id="UP000245802">
    <property type="component" value="Chromosome"/>
</dbReference>
<protein>
    <submittedName>
        <fullName evidence="5">Uncharacterized protein</fullName>
    </submittedName>
</protein>
<dbReference type="AlphaFoldDB" id="A0A2Z3HHA2"/>
<feature type="region of interest" description="Disordered" evidence="1">
    <location>
        <begin position="842"/>
        <end position="882"/>
    </location>
</feature>
<dbReference type="InterPro" id="IPR045402">
    <property type="entry name" value="GAP1-N2"/>
</dbReference>
<organism evidence="5 6">
    <name type="scientific">Gemmata obscuriglobus</name>
    <dbReference type="NCBI Taxonomy" id="114"/>
    <lineage>
        <taxon>Bacteria</taxon>
        <taxon>Pseudomonadati</taxon>
        <taxon>Planctomycetota</taxon>
        <taxon>Planctomycetia</taxon>
        <taxon>Gemmatales</taxon>
        <taxon>Gemmataceae</taxon>
        <taxon>Gemmata</taxon>
    </lineage>
</organism>
<evidence type="ECO:0000256" key="2">
    <source>
        <dbReference type="SAM" id="Phobius"/>
    </source>
</evidence>
<keyword evidence="2" id="KW-0812">Transmembrane</keyword>
<evidence type="ECO:0000256" key="1">
    <source>
        <dbReference type="SAM" id="MobiDB-lite"/>
    </source>
</evidence>
<dbReference type="InterPro" id="IPR045401">
    <property type="entry name" value="GAP1-M"/>
</dbReference>
<keyword evidence="6" id="KW-1185">Reference proteome</keyword>
<dbReference type="KEGG" id="gog:C1280_32080"/>
<feature type="transmembrane region" description="Helical" evidence="2">
    <location>
        <begin position="886"/>
        <end position="905"/>
    </location>
</feature>
<dbReference type="RefSeq" id="WP_010047932.1">
    <property type="nucleotide sequence ID" value="NZ_CP025958.1"/>
</dbReference>
<keyword evidence="2" id="KW-1133">Transmembrane helix</keyword>
<dbReference type="OrthoDB" id="10018430at2"/>
<feature type="domain" description="GTPase-associated protein 1 N-terminal" evidence="3">
    <location>
        <begin position="10"/>
        <end position="139"/>
    </location>
</feature>
<keyword evidence="2" id="KW-0472">Membrane</keyword>
<proteinExistence type="predicted"/>
<gene>
    <name evidence="5" type="ORF">C1280_32080</name>
</gene>
<evidence type="ECO:0000259" key="4">
    <source>
        <dbReference type="Pfam" id="PF20014"/>
    </source>
</evidence>
<dbReference type="EMBL" id="CP025958">
    <property type="protein sequence ID" value="AWM41174.1"/>
    <property type="molecule type" value="Genomic_DNA"/>
</dbReference>
<accession>A0A2Z3HHA2</accession>
<dbReference type="Pfam" id="PF20014">
    <property type="entry name" value="GAP1-M"/>
    <property type="match status" value="1"/>
</dbReference>
<evidence type="ECO:0000259" key="3">
    <source>
        <dbReference type="Pfam" id="PF20013"/>
    </source>
</evidence>